<gene>
    <name evidence="2" type="ORF">NHX12_006139</name>
    <name evidence="3" type="ORF">NHX12_006141</name>
</gene>
<evidence type="ECO:0000313" key="2">
    <source>
        <dbReference type="EMBL" id="KAJ3593805.1"/>
    </source>
</evidence>
<dbReference type="EMBL" id="JANIIK010000112">
    <property type="protein sequence ID" value="KAJ3593805.1"/>
    <property type="molecule type" value="Genomic_DNA"/>
</dbReference>
<evidence type="ECO:0000313" key="4">
    <source>
        <dbReference type="Proteomes" id="UP001148018"/>
    </source>
</evidence>
<sequence length="82" mass="8398">MATAQRQACAETHGASPSEAEVPQTDLPLSISRSLATISISSGIYGLACDTSVTNATAHHTPPPMLPSTISPLSPSLLQLIS</sequence>
<dbReference type="Proteomes" id="UP001148018">
    <property type="component" value="Unassembled WGS sequence"/>
</dbReference>
<evidence type="ECO:0000313" key="3">
    <source>
        <dbReference type="EMBL" id="KAJ3593807.1"/>
    </source>
</evidence>
<name>A0A9Q0DRZ4_9TELE</name>
<keyword evidence="4" id="KW-1185">Reference proteome</keyword>
<proteinExistence type="predicted"/>
<feature type="region of interest" description="Disordered" evidence="1">
    <location>
        <begin position="1"/>
        <end position="25"/>
    </location>
</feature>
<evidence type="ECO:0000256" key="1">
    <source>
        <dbReference type="SAM" id="MobiDB-lite"/>
    </source>
</evidence>
<organism evidence="2 4">
    <name type="scientific">Muraenolepis orangiensis</name>
    <name type="common">Patagonian moray cod</name>
    <dbReference type="NCBI Taxonomy" id="630683"/>
    <lineage>
        <taxon>Eukaryota</taxon>
        <taxon>Metazoa</taxon>
        <taxon>Chordata</taxon>
        <taxon>Craniata</taxon>
        <taxon>Vertebrata</taxon>
        <taxon>Euteleostomi</taxon>
        <taxon>Actinopterygii</taxon>
        <taxon>Neopterygii</taxon>
        <taxon>Teleostei</taxon>
        <taxon>Neoteleostei</taxon>
        <taxon>Acanthomorphata</taxon>
        <taxon>Zeiogadaria</taxon>
        <taxon>Gadariae</taxon>
        <taxon>Gadiformes</taxon>
        <taxon>Muraenolepidoidei</taxon>
        <taxon>Muraenolepididae</taxon>
        <taxon>Muraenolepis</taxon>
    </lineage>
</organism>
<dbReference type="EMBL" id="JANIIK010000112">
    <property type="protein sequence ID" value="KAJ3593807.1"/>
    <property type="molecule type" value="Genomic_DNA"/>
</dbReference>
<reference evidence="2" key="1">
    <citation type="submission" date="2022-07" db="EMBL/GenBank/DDBJ databases">
        <title>Chromosome-level genome of Muraenolepis orangiensis.</title>
        <authorList>
            <person name="Kim J."/>
        </authorList>
    </citation>
    <scope>NUCLEOTIDE SEQUENCE</scope>
    <source>
        <strain evidence="2">KU_S4_2022</strain>
        <tissue evidence="2">Muscle</tissue>
    </source>
</reference>
<comment type="caution">
    <text evidence="2">The sequence shown here is derived from an EMBL/GenBank/DDBJ whole genome shotgun (WGS) entry which is preliminary data.</text>
</comment>
<dbReference type="AlphaFoldDB" id="A0A9Q0DRZ4"/>
<accession>A0A9Q0DRZ4</accession>
<protein>
    <submittedName>
        <fullName evidence="2">Uncharacterized protein</fullName>
    </submittedName>
</protein>